<comment type="catalytic activity">
    <reaction evidence="8 10">
        <text>dITP + H2O = dIMP + diphosphate + H(+)</text>
        <dbReference type="Rhea" id="RHEA:28342"/>
        <dbReference type="ChEBI" id="CHEBI:15377"/>
        <dbReference type="ChEBI" id="CHEBI:15378"/>
        <dbReference type="ChEBI" id="CHEBI:33019"/>
        <dbReference type="ChEBI" id="CHEBI:61194"/>
        <dbReference type="ChEBI" id="CHEBI:61382"/>
        <dbReference type="EC" id="3.6.1.66"/>
    </reaction>
</comment>
<dbReference type="InterPro" id="IPR029001">
    <property type="entry name" value="ITPase-like_fam"/>
</dbReference>
<dbReference type="GO" id="GO:0009146">
    <property type="term" value="P:purine nucleoside triphosphate catabolic process"/>
    <property type="evidence" value="ECO:0007669"/>
    <property type="project" value="UniProtKB-UniRule"/>
</dbReference>
<evidence type="ECO:0000313" key="13">
    <source>
        <dbReference type="Proteomes" id="UP000434639"/>
    </source>
</evidence>
<evidence type="ECO:0000256" key="9">
    <source>
        <dbReference type="ARBA" id="ARBA00052017"/>
    </source>
</evidence>
<protein>
    <recommendedName>
        <fullName evidence="10">dITP/XTP pyrophosphatase</fullName>
        <ecNumber evidence="10">3.6.1.66</ecNumber>
    </recommendedName>
    <alternativeName>
        <fullName evidence="10">Non-canonical purine NTP pyrophosphatase</fullName>
    </alternativeName>
    <alternativeName>
        <fullName evidence="10">Non-standard purine NTP pyrophosphatase</fullName>
    </alternativeName>
    <alternativeName>
        <fullName evidence="10">Nucleoside-triphosphate diphosphatase</fullName>
    </alternativeName>
    <alternativeName>
        <fullName evidence="10">Nucleoside-triphosphate pyrophosphatase</fullName>
        <shortName evidence="10">NTPase</shortName>
    </alternativeName>
</protein>
<evidence type="ECO:0000256" key="8">
    <source>
        <dbReference type="ARBA" id="ARBA00051875"/>
    </source>
</evidence>
<feature type="binding site" evidence="10">
    <location>
        <position position="41"/>
    </location>
    <ligand>
        <name>Mg(2+)</name>
        <dbReference type="ChEBI" id="CHEBI:18420"/>
    </ligand>
</feature>
<keyword evidence="4 10" id="KW-0547">Nucleotide-binding</keyword>
<dbReference type="SUPFAM" id="SSF52972">
    <property type="entry name" value="ITPase-like"/>
    <property type="match status" value="1"/>
</dbReference>
<comment type="cofactor">
    <cofactor evidence="10">
        <name>Mg(2+)</name>
        <dbReference type="ChEBI" id="CHEBI:18420"/>
    </cofactor>
    <text evidence="10">Binds 1 Mg(2+) ion per subunit.</text>
</comment>
<evidence type="ECO:0000256" key="1">
    <source>
        <dbReference type="ARBA" id="ARBA00008023"/>
    </source>
</evidence>
<feature type="binding site" evidence="10">
    <location>
        <position position="71"/>
    </location>
    <ligand>
        <name>substrate</name>
    </ligand>
</feature>
<dbReference type="GO" id="GO:0009117">
    <property type="term" value="P:nucleotide metabolic process"/>
    <property type="evidence" value="ECO:0007669"/>
    <property type="project" value="UniProtKB-KW"/>
</dbReference>
<comment type="subunit">
    <text evidence="2 10">Homodimer.</text>
</comment>
<dbReference type="HAMAP" id="MF_01405">
    <property type="entry name" value="Non_canon_purine_NTPase"/>
    <property type="match status" value="1"/>
</dbReference>
<feature type="active site" description="Proton acceptor" evidence="10">
    <location>
        <position position="70"/>
    </location>
</feature>
<keyword evidence="6 10" id="KW-0460">Magnesium</keyword>
<evidence type="ECO:0000256" key="2">
    <source>
        <dbReference type="ARBA" id="ARBA00011738"/>
    </source>
</evidence>
<keyword evidence="13" id="KW-1185">Reference proteome</keyword>
<dbReference type="Gene3D" id="3.90.950.10">
    <property type="match status" value="1"/>
</dbReference>
<dbReference type="OrthoDB" id="9807456at2"/>
<comment type="function">
    <text evidence="10">Pyrophosphatase that catalyzes the hydrolysis of nucleoside triphosphates to their monophosphate derivatives, with a high preference for the non-canonical purine nucleotides XTP (xanthosine triphosphate), dITP (deoxyinosine triphosphate) and ITP. Seems to function as a house-cleaning enzyme that removes non-canonical purine nucleotides from the nucleotide pool, thus preventing their incorporation into DNA/RNA and avoiding chromosomal lesions.</text>
</comment>
<accession>A0A7X2S474</accession>
<dbReference type="RefSeq" id="WP_155111463.1">
    <property type="nucleotide sequence ID" value="NZ_WMIB01000003.1"/>
</dbReference>
<evidence type="ECO:0000256" key="4">
    <source>
        <dbReference type="ARBA" id="ARBA00022741"/>
    </source>
</evidence>
<dbReference type="GO" id="GO:0036222">
    <property type="term" value="F:XTP diphosphatase activity"/>
    <property type="evidence" value="ECO:0007669"/>
    <property type="project" value="UniProtKB-UniRule"/>
</dbReference>
<feature type="binding site" evidence="10">
    <location>
        <begin position="8"/>
        <end position="13"/>
    </location>
    <ligand>
        <name>substrate</name>
    </ligand>
</feature>
<sequence length="197" mass="21480">MSQVIIATRNEGKAAEFKTLFEPRGMQVVSLSDLEGLPDVEETGHSFEENAILKAETISKLTGKPVIADDSGLSVDSLGGDPGIYSARYAGEQKDDAANIQKVLEGMKEVEKDQRTARFRCALAIAAPGKETRTVEGSVEGYITEEPAGTNGFGYDPIFLVKDKGTTMAQLTQDEKNKISHRAMAMKKLEKLITEYF</sequence>
<evidence type="ECO:0000256" key="10">
    <source>
        <dbReference type="HAMAP-Rule" id="MF_01405"/>
    </source>
</evidence>
<evidence type="ECO:0000256" key="11">
    <source>
        <dbReference type="RuleBase" id="RU003781"/>
    </source>
</evidence>
<evidence type="ECO:0000256" key="3">
    <source>
        <dbReference type="ARBA" id="ARBA00022723"/>
    </source>
</evidence>
<reference evidence="12 13" key="1">
    <citation type="journal article" date="2017" name="Int. J. Syst. Evol. Microbiol.">
        <title>Bacillus mangrovi sp. nov., isolated from a sediment sample from a mangrove forest.</title>
        <authorList>
            <person name="Gupta V."/>
            <person name="Singh P.K."/>
            <person name="Korpole S."/>
            <person name="Tanuku N.R.S."/>
            <person name="Pinnaka A.K."/>
        </authorList>
    </citation>
    <scope>NUCLEOTIDE SEQUENCE [LARGE SCALE GENOMIC DNA]</scope>
    <source>
        <strain evidence="12 13">KCTC 33872</strain>
    </source>
</reference>
<dbReference type="GO" id="GO:0017111">
    <property type="term" value="F:ribonucleoside triphosphate phosphatase activity"/>
    <property type="evidence" value="ECO:0007669"/>
    <property type="project" value="InterPro"/>
</dbReference>
<dbReference type="InterPro" id="IPR020922">
    <property type="entry name" value="dITP/XTP_pyrophosphatase"/>
</dbReference>
<dbReference type="PANTHER" id="PTHR11067:SF9">
    <property type="entry name" value="INOSINE TRIPHOSPHATE PYROPHOSPHATASE"/>
    <property type="match status" value="1"/>
</dbReference>
<dbReference type="PANTHER" id="PTHR11067">
    <property type="entry name" value="INOSINE TRIPHOSPHATE PYROPHOSPHATASE/HAM1 PROTEIN"/>
    <property type="match status" value="1"/>
</dbReference>
<dbReference type="AlphaFoldDB" id="A0A7X2S474"/>
<feature type="binding site" evidence="10">
    <location>
        <position position="70"/>
    </location>
    <ligand>
        <name>Mg(2+)</name>
        <dbReference type="ChEBI" id="CHEBI:18420"/>
    </ligand>
</feature>
<dbReference type="GO" id="GO:0000166">
    <property type="term" value="F:nucleotide binding"/>
    <property type="evidence" value="ECO:0007669"/>
    <property type="project" value="UniProtKB-KW"/>
</dbReference>
<dbReference type="InterPro" id="IPR002637">
    <property type="entry name" value="RdgB/HAM1"/>
</dbReference>
<dbReference type="Proteomes" id="UP000434639">
    <property type="component" value="Unassembled WGS sequence"/>
</dbReference>
<evidence type="ECO:0000313" key="12">
    <source>
        <dbReference type="EMBL" id="MTH52931.1"/>
    </source>
</evidence>
<dbReference type="GO" id="GO:0036220">
    <property type="term" value="F:ITP diphosphatase activity"/>
    <property type="evidence" value="ECO:0007669"/>
    <property type="project" value="UniProtKB-UniRule"/>
</dbReference>
<keyword evidence="7 10" id="KW-0546">Nucleotide metabolism</keyword>
<dbReference type="FunFam" id="3.90.950.10:FF:000001">
    <property type="entry name" value="dITP/XTP pyrophosphatase"/>
    <property type="match status" value="1"/>
</dbReference>
<dbReference type="GO" id="GO:0035870">
    <property type="term" value="F:dITP diphosphatase activity"/>
    <property type="evidence" value="ECO:0007669"/>
    <property type="project" value="UniProtKB-UniRule"/>
</dbReference>
<proteinExistence type="inferred from homology"/>
<name>A0A7X2S474_9BACI</name>
<dbReference type="GO" id="GO:0005829">
    <property type="term" value="C:cytosol"/>
    <property type="evidence" value="ECO:0007669"/>
    <property type="project" value="TreeGrafter"/>
</dbReference>
<feature type="binding site" evidence="10">
    <location>
        <begin position="153"/>
        <end position="156"/>
    </location>
    <ligand>
        <name>substrate</name>
    </ligand>
</feature>
<evidence type="ECO:0000256" key="5">
    <source>
        <dbReference type="ARBA" id="ARBA00022801"/>
    </source>
</evidence>
<dbReference type="CDD" id="cd00515">
    <property type="entry name" value="HAM1"/>
    <property type="match status" value="1"/>
</dbReference>
<keyword evidence="3 10" id="KW-0479">Metal-binding</keyword>
<gene>
    <name evidence="12" type="ORF">GKZ89_05865</name>
</gene>
<dbReference type="Pfam" id="PF01725">
    <property type="entry name" value="Ham1p_like"/>
    <property type="match status" value="1"/>
</dbReference>
<dbReference type="NCBIfam" id="NF011397">
    <property type="entry name" value="PRK14822.1"/>
    <property type="match status" value="1"/>
</dbReference>
<dbReference type="NCBIfam" id="TIGR00042">
    <property type="entry name" value="RdgB/HAM1 family non-canonical purine NTP pyrophosphatase"/>
    <property type="match status" value="1"/>
</dbReference>
<feature type="binding site" evidence="10">
    <location>
        <begin position="181"/>
        <end position="182"/>
    </location>
    <ligand>
        <name>substrate</name>
    </ligand>
</feature>
<evidence type="ECO:0000256" key="6">
    <source>
        <dbReference type="ARBA" id="ARBA00022842"/>
    </source>
</evidence>
<comment type="catalytic activity">
    <reaction evidence="9 10">
        <text>XTP + H2O = XMP + diphosphate + H(+)</text>
        <dbReference type="Rhea" id="RHEA:28610"/>
        <dbReference type="ChEBI" id="CHEBI:15377"/>
        <dbReference type="ChEBI" id="CHEBI:15378"/>
        <dbReference type="ChEBI" id="CHEBI:33019"/>
        <dbReference type="ChEBI" id="CHEBI:57464"/>
        <dbReference type="ChEBI" id="CHEBI:61314"/>
        <dbReference type="EC" id="3.6.1.66"/>
    </reaction>
</comment>
<comment type="catalytic activity">
    <reaction evidence="10">
        <text>ITP + H2O = IMP + diphosphate + H(+)</text>
        <dbReference type="Rhea" id="RHEA:29399"/>
        <dbReference type="ChEBI" id="CHEBI:15377"/>
        <dbReference type="ChEBI" id="CHEBI:15378"/>
        <dbReference type="ChEBI" id="CHEBI:33019"/>
        <dbReference type="ChEBI" id="CHEBI:58053"/>
        <dbReference type="ChEBI" id="CHEBI:61402"/>
        <dbReference type="EC" id="3.6.1.66"/>
    </reaction>
</comment>
<feature type="binding site" evidence="10">
    <location>
        <position position="176"/>
    </location>
    <ligand>
        <name>substrate</name>
    </ligand>
</feature>
<comment type="caution">
    <text evidence="12">The sequence shown here is derived from an EMBL/GenBank/DDBJ whole genome shotgun (WGS) entry which is preliminary data.</text>
</comment>
<comment type="similarity">
    <text evidence="1 10 11">Belongs to the HAM1 NTPase family.</text>
</comment>
<organism evidence="12 13">
    <name type="scientific">Metabacillus mangrovi</name>
    <dbReference type="NCBI Taxonomy" id="1491830"/>
    <lineage>
        <taxon>Bacteria</taxon>
        <taxon>Bacillati</taxon>
        <taxon>Bacillota</taxon>
        <taxon>Bacilli</taxon>
        <taxon>Bacillales</taxon>
        <taxon>Bacillaceae</taxon>
        <taxon>Metabacillus</taxon>
    </lineage>
</organism>
<dbReference type="GO" id="GO:0046872">
    <property type="term" value="F:metal ion binding"/>
    <property type="evidence" value="ECO:0007669"/>
    <property type="project" value="UniProtKB-KW"/>
</dbReference>
<dbReference type="EMBL" id="WMIB01000003">
    <property type="protein sequence ID" value="MTH52931.1"/>
    <property type="molecule type" value="Genomic_DNA"/>
</dbReference>
<keyword evidence="5 10" id="KW-0378">Hydrolase</keyword>
<evidence type="ECO:0000256" key="7">
    <source>
        <dbReference type="ARBA" id="ARBA00023080"/>
    </source>
</evidence>
<dbReference type="EC" id="3.6.1.66" evidence="10"/>